<name>T5ADV1_OPHSC</name>
<organism evidence="2 3">
    <name type="scientific">Ophiocordyceps sinensis (strain Co18 / CGMCC 3.14243)</name>
    <name type="common">Yarsagumba caterpillar fungus</name>
    <name type="synonym">Hirsutella sinensis</name>
    <dbReference type="NCBI Taxonomy" id="911162"/>
    <lineage>
        <taxon>Eukaryota</taxon>
        <taxon>Fungi</taxon>
        <taxon>Dikarya</taxon>
        <taxon>Ascomycota</taxon>
        <taxon>Pezizomycotina</taxon>
        <taxon>Sordariomycetes</taxon>
        <taxon>Hypocreomycetidae</taxon>
        <taxon>Hypocreales</taxon>
        <taxon>Ophiocordycipitaceae</taxon>
        <taxon>Ophiocordyceps</taxon>
    </lineage>
</organism>
<dbReference type="Proteomes" id="UP000019374">
    <property type="component" value="Unassembled WGS sequence"/>
</dbReference>
<dbReference type="HOGENOM" id="CLU_2671702_0_0_1"/>
<evidence type="ECO:0000313" key="3">
    <source>
        <dbReference type="Proteomes" id="UP000019374"/>
    </source>
</evidence>
<feature type="region of interest" description="Disordered" evidence="1">
    <location>
        <begin position="1"/>
        <end position="36"/>
    </location>
</feature>
<evidence type="ECO:0000256" key="1">
    <source>
        <dbReference type="SAM" id="MobiDB-lite"/>
    </source>
</evidence>
<reference evidence="2 3" key="1">
    <citation type="journal article" date="2013" name="Chin. Sci. Bull.">
        <title>Genome survey uncovers the secrets of sex and lifestyle in caterpillar fungus.</title>
        <authorList>
            <person name="Hu X."/>
            <person name="Zhang Y."/>
            <person name="Xiao G."/>
            <person name="Zheng P."/>
            <person name="Xia Y."/>
            <person name="Zhang X."/>
            <person name="St Leger R.J."/>
            <person name="Liu X."/>
            <person name="Wang C."/>
        </authorList>
    </citation>
    <scope>NUCLEOTIDE SEQUENCE [LARGE SCALE GENOMIC DNA]</scope>
    <source>
        <strain evidence="3">Co18 / CGMCC 3.14243</strain>
        <tissue evidence="2">Fruit-body</tissue>
    </source>
</reference>
<dbReference type="EMBL" id="KE652753">
    <property type="protein sequence ID" value="EQL00596.1"/>
    <property type="molecule type" value="Genomic_DNA"/>
</dbReference>
<sequence length="75" mass="8130">MAMMLPKASGRGSSDAAAAQTHHRQHHIGASRGEASVTALAHARSCEEAQRALPGLRRDMRRAERLARRSSTVLE</sequence>
<protein>
    <submittedName>
        <fullName evidence="2">Uncharacterized protein</fullName>
    </submittedName>
</protein>
<evidence type="ECO:0000313" key="2">
    <source>
        <dbReference type="EMBL" id="EQL00596.1"/>
    </source>
</evidence>
<feature type="compositionally biased region" description="Low complexity" evidence="1">
    <location>
        <begin position="8"/>
        <end position="20"/>
    </location>
</feature>
<dbReference type="AlphaFoldDB" id="T5ADV1"/>
<accession>T5ADV1</accession>
<gene>
    <name evidence="2" type="ORF">OCS_03689</name>
</gene>
<proteinExistence type="predicted"/>